<dbReference type="PRINTS" id="PR00162">
    <property type="entry name" value="RIESKE"/>
</dbReference>
<evidence type="ECO:0000313" key="8">
    <source>
        <dbReference type="Proteomes" id="UP000609849"/>
    </source>
</evidence>
<evidence type="ECO:0000256" key="4">
    <source>
        <dbReference type="ARBA" id="ARBA00023014"/>
    </source>
</evidence>
<dbReference type="PANTHER" id="PTHR13847:SF274">
    <property type="entry name" value="RIESKE 2FE-2S IRON-SULFUR PROTEIN YHFW-RELATED"/>
    <property type="match status" value="1"/>
</dbReference>
<gene>
    <name evidence="7" type="ORF">H8923_02100</name>
</gene>
<evidence type="ECO:0000259" key="6">
    <source>
        <dbReference type="PROSITE" id="PS51296"/>
    </source>
</evidence>
<evidence type="ECO:0000313" key="7">
    <source>
        <dbReference type="EMBL" id="MBC5995542.1"/>
    </source>
</evidence>
<dbReference type="PROSITE" id="PS51296">
    <property type="entry name" value="RIESKE"/>
    <property type="match status" value="1"/>
</dbReference>
<dbReference type="EMBL" id="JACRWE010000001">
    <property type="protein sequence ID" value="MBC5995542.1"/>
    <property type="molecule type" value="Genomic_DNA"/>
</dbReference>
<dbReference type="InterPro" id="IPR036188">
    <property type="entry name" value="FAD/NAD-bd_sf"/>
</dbReference>
<keyword evidence="1" id="KW-0001">2Fe-2S</keyword>
<dbReference type="InterPro" id="IPR005805">
    <property type="entry name" value="Rieske_Fe-S_prot_C"/>
</dbReference>
<organism evidence="7 8">
    <name type="scientific">Romboutsia faecis</name>
    <dbReference type="NCBI Taxonomy" id="2764597"/>
    <lineage>
        <taxon>Bacteria</taxon>
        <taxon>Bacillati</taxon>
        <taxon>Bacillota</taxon>
        <taxon>Clostridia</taxon>
        <taxon>Peptostreptococcales</taxon>
        <taxon>Peptostreptococcaceae</taxon>
        <taxon>Romboutsia</taxon>
    </lineage>
</organism>
<dbReference type="SUPFAM" id="SSF51905">
    <property type="entry name" value="FAD/NAD(P)-binding domain"/>
    <property type="match status" value="1"/>
</dbReference>
<keyword evidence="4" id="KW-0411">Iron-sulfur</keyword>
<sequence length="508" mass="57675">MNESYWLLSSKSKKYKVLDEDINTDYLIVGGGIVGITTAFLLAKEKLSVTLLDADRIGYGATGRNTGKVTTMHNSYAKIEKKYGLEKAKLYYEANNKALKFIENTIYEYRIDCDFEKVPAYIYTTDENYIEDLKSEYEVCLRIGIPCKYYDGLEGIPLDVKGAISFENQGQFNPKKYINALAELCEKLGVKIYENSPVDDLQKEADYIIKTRNNNTINTKNLVIASHTPWYDGGLKLYFGKEEANCSYLLATDLNTDLPNGMYLSIEEPVRTFKVYNENDKKVLIIGGSDHQVGKGNIESDIYKEIEEFAESNFNSRKTITKWMTQDYMSFDDIPYIGHINSKEKNIYVATGFCKWGNTNGTVAGLLIRDLILNNSSEYEELFNPTRGGSYLSTRFMSFNLGVALDYVKGKLNFGYDDMPTRKGEGRIVNIDGKRYGAFRNYDGNLHIVDITCTHLGCELRFNSAENTWDCPCHGSRFDYDGNILNGPALKPLKKYGYGKNEVDPKLL</sequence>
<feature type="domain" description="Rieske" evidence="6">
    <location>
        <begin position="415"/>
        <end position="496"/>
    </location>
</feature>
<dbReference type="Gene3D" id="3.30.9.10">
    <property type="entry name" value="D-Amino Acid Oxidase, subunit A, domain 2"/>
    <property type="match status" value="1"/>
</dbReference>
<reference evidence="7 8" key="1">
    <citation type="submission" date="2020-08" db="EMBL/GenBank/DDBJ databases">
        <authorList>
            <person name="Liu C."/>
            <person name="Sun Q."/>
        </authorList>
    </citation>
    <scope>NUCLEOTIDE SEQUENCE [LARGE SCALE GENOMIC DNA]</scope>
    <source>
        <strain evidence="7 8">NSJ-18</strain>
    </source>
</reference>
<dbReference type="SUPFAM" id="SSF50022">
    <property type="entry name" value="ISP domain"/>
    <property type="match status" value="1"/>
</dbReference>
<dbReference type="Gene3D" id="3.50.50.60">
    <property type="entry name" value="FAD/NAD(P)-binding domain"/>
    <property type="match status" value="1"/>
</dbReference>
<dbReference type="CDD" id="cd03477">
    <property type="entry name" value="Rieske_YhfW_C"/>
    <property type="match status" value="1"/>
</dbReference>
<accession>A0ABR7JL93</accession>
<dbReference type="InterPro" id="IPR006076">
    <property type="entry name" value="FAD-dep_OxRdtase"/>
</dbReference>
<dbReference type="InterPro" id="IPR017941">
    <property type="entry name" value="Rieske_2Fe-2S"/>
</dbReference>
<keyword evidence="8" id="KW-1185">Reference proteome</keyword>
<dbReference type="Gene3D" id="2.102.10.10">
    <property type="entry name" value="Rieske [2Fe-2S] iron-sulphur domain"/>
    <property type="match status" value="1"/>
</dbReference>
<evidence type="ECO:0000256" key="5">
    <source>
        <dbReference type="ARBA" id="ARBA00023157"/>
    </source>
</evidence>
<evidence type="ECO:0000256" key="2">
    <source>
        <dbReference type="ARBA" id="ARBA00022723"/>
    </source>
</evidence>
<keyword evidence="5" id="KW-1015">Disulfide bond</keyword>
<evidence type="ECO:0000256" key="1">
    <source>
        <dbReference type="ARBA" id="ARBA00022714"/>
    </source>
</evidence>
<protein>
    <submittedName>
        <fullName evidence="7">FAD-dependent oxidoreductase</fullName>
    </submittedName>
</protein>
<proteinExistence type="predicted"/>
<dbReference type="InterPro" id="IPR038010">
    <property type="entry name" value="YhfW_C"/>
</dbReference>
<dbReference type="Pfam" id="PF00355">
    <property type="entry name" value="Rieske"/>
    <property type="match status" value="1"/>
</dbReference>
<dbReference type="Proteomes" id="UP000609849">
    <property type="component" value="Unassembled WGS sequence"/>
</dbReference>
<dbReference type="RefSeq" id="WP_153925408.1">
    <property type="nucleotide sequence ID" value="NZ_JACRWE010000001.1"/>
</dbReference>
<dbReference type="InterPro" id="IPR036922">
    <property type="entry name" value="Rieske_2Fe-2S_sf"/>
</dbReference>
<evidence type="ECO:0000256" key="3">
    <source>
        <dbReference type="ARBA" id="ARBA00023004"/>
    </source>
</evidence>
<keyword evidence="2" id="KW-0479">Metal-binding</keyword>
<keyword evidence="3" id="KW-0408">Iron</keyword>
<comment type="caution">
    <text evidence="7">The sequence shown here is derived from an EMBL/GenBank/DDBJ whole genome shotgun (WGS) entry which is preliminary data.</text>
</comment>
<name>A0ABR7JL93_9FIRM</name>
<dbReference type="Pfam" id="PF01266">
    <property type="entry name" value="DAO"/>
    <property type="match status" value="1"/>
</dbReference>
<dbReference type="PANTHER" id="PTHR13847">
    <property type="entry name" value="SARCOSINE DEHYDROGENASE-RELATED"/>
    <property type="match status" value="1"/>
</dbReference>